<evidence type="ECO:0000313" key="6">
    <source>
        <dbReference type="Ensembl" id="ENSNBRP00000009378.1"/>
    </source>
</evidence>
<dbReference type="SUPFAM" id="SSF48726">
    <property type="entry name" value="Immunoglobulin"/>
    <property type="match status" value="1"/>
</dbReference>
<dbReference type="InterPro" id="IPR050671">
    <property type="entry name" value="CD300_family_receptors"/>
</dbReference>
<dbReference type="GO" id="GO:0004888">
    <property type="term" value="F:transmembrane signaling receptor activity"/>
    <property type="evidence" value="ECO:0007669"/>
    <property type="project" value="TreeGrafter"/>
</dbReference>
<evidence type="ECO:0000256" key="3">
    <source>
        <dbReference type="ARBA" id="ARBA00023136"/>
    </source>
</evidence>
<dbReference type="Ensembl" id="ENSNBRT00000009645.1">
    <property type="protein sequence ID" value="ENSNBRP00000009378.1"/>
    <property type="gene ID" value="ENSNBRG00000007327.1"/>
</dbReference>
<dbReference type="Pfam" id="PF07686">
    <property type="entry name" value="V-set"/>
    <property type="match status" value="1"/>
</dbReference>
<dbReference type="PANTHER" id="PTHR11860">
    <property type="entry name" value="POLYMERIC-IMMUNOGLOBULIN RECEPTOR"/>
    <property type="match status" value="1"/>
</dbReference>
<evidence type="ECO:0000256" key="4">
    <source>
        <dbReference type="SAM" id="SignalP"/>
    </source>
</evidence>
<dbReference type="AlphaFoldDB" id="A0A3Q4GQX5"/>
<dbReference type="GO" id="GO:0005886">
    <property type="term" value="C:plasma membrane"/>
    <property type="evidence" value="ECO:0007669"/>
    <property type="project" value="TreeGrafter"/>
</dbReference>
<dbReference type="Bgee" id="ENSNBRG00000007327">
    <property type="expression patterns" value="Expressed in mesonephros and 2 other cell types or tissues"/>
</dbReference>
<protein>
    <recommendedName>
        <fullName evidence="5">Immunoglobulin V-set domain-containing protein</fullName>
    </recommendedName>
</protein>
<dbReference type="Gene3D" id="2.60.40.10">
    <property type="entry name" value="Immunoglobulins"/>
    <property type="match status" value="1"/>
</dbReference>
<accession>A0A3Q4GQX5</accession>
<feature type="chain" id="PRO_5018601261" description="Immunoglobulin V-set domain-containing protein" evidence="4">
    <location>
        <begin position="18"/>
        <end position="148"/>
    </location>
</feature>
<evidence type="ECO:0000313" key="7">
    <source>
        <dbReference type="Proteomes" id="UP000261580"/>
    </source>
</evidence>
<keyword evidence="4" id="KW-0732">Signal</keyword>
<evidence type="ECO:0000256" key="2">
    <source>
        <dbReference type="ARBA" id="ARBA00022692"/>
    </source>
</evidence>
<dbReference type="GeneTree" id="ENSGT00720000109813"/>
<comment type="subcellular location">
    <subcellularLocation>
        <location evidence="1">Membrane</location>
    </subcellularLocation>
</comment>
<evidence type="ECO:0000256" key="1">
    <source>
        <dbReference type="ARBA" id="ARBA00004370"/>
    </source>
</evidence>
<dbReference type="InterPro" id="IPR013783">
    <property type="entry name" value="Ig-like_fold"/>
</dbReference>
<reference evidence="6" key="2">
    <citation type="submission" date="2025-09" db="UniProtKB">
        <authorList>
            <consortium name="Ensembl"/>
        </authorList>
    </citation>
    <scope>IDENTIFICATION</scope>
</reference>
<dbReference type="PANTHER" id="PTHR11860:SF87">
    <property type="entry name" value="CMRF35-LIKE MOLECULE 8"/>
    <property type="match status" value="1"/>
</dbReference>
<keyword evidence="7" id="KW-1185">Reference proteome</keyword>
<dbReference type="InterPro" id="IPR013106">
    <property type="entry name" value="Ig_V-set"/>
</dbReference>
<proteinExistence type="predicted"/>
<organism evidence="6 7">
    <name type="scientific">Neolamprologus brichardi</name>
    <name type="common">Fairy cichlid</name>
    <name type="synonym">Lamprologus brichardi</name>
    <dbReference type="NCBI Taxonomy" id="32507"/>
    <lineage>
        <taxon>Eukaryota</taxon>
        <taxon>Metazoa</taxon>
        <taxon>Chordata</taxon>
        <taxon>Craniata</taxon>
        <taxon>Vertebrata</taxon>
        <taxon>Euteleostomi</taxon>
        <taxon>Actinopterygii</taxon>
        <taxon>Neopterygii</taxon>
        <taxon>Teleostei</taxon>
        <taxon>Neoteleostei</taxon>
        <taxon>Acanthomorphata</taxon>
        <taxon>Ovalentaria</taxon>
        <taxon>Cichlomorphae</taxon>
        <taxon>Cichliformes</taxon>
        <taxon>Cichlidae</taxon>
        <taxon>African cichlids</taxon>
        <taxon>Pseudocrenilabrinae</taxon>
        <taxon>Lamprologini</taxon>
        <taxon>Neolamprologus</taxon>
    </lineage>
</organism>
<keyword evidence="3" id="KW-0472">Membrane</keyword>
<keyword evidence="2" id="KW-0812">Transmembrane</keyword>
<dbReference type="Proteomes" id="UP000261580">
    <property type="component" value="Unassembled WGS sequence"/>
</dbReference>
<feature type="signal peptide" evidence="4">
    <location>
        <begin position="1"/>
        <end position="17"/>
    </location>
</feature>
<evidence type="ECO:0000259" key="5">
    <source>
        <dbReference type="Pfam" id="PF07686"/>
    </source>
</evidence>
<reference evidence="6" key="1">
    <citation type="submission" date="2025-08" db="UniProtKB">
        <authorList>
            <consortium name="Ensembl"/>
        </authorList>
    </citation>
    <scope>IDENTIFICATION</scope>
</reference>
<sequence>MCTICFLLHNRFSPCLLKLLGTNSTITCVYPDVYKSHTKFFCKKNHYTCENILSTKGKFTLTGSSRNKMTITVREITINDSGTYWCGAESTDNQTSNVFFGRLFLTVGLSMKAATLRCTVNNKRSSMTGSLKTYLNGSFNCSFPKHQR</sequence>
<name>A0A3Q4GQX5_NEOBR</name>
<dbReference type="STRING" id="32507.ENSNBRP00000009378"/>
<feature type="domain" description="Immunoglobulin V-set" evidence="5">
    <location>
        <begin position="49"/>
        <end position="106"/>
    </location>
</feature>
<dbReference type="InterPro" id="IPR036179">
    <property type="entry name" value="Ig-like_dom_sf"/>
</dbReference>